<accession>A0A067CZY7</accession>
<protein>
    <submittedName>
        <fullName evidence="2">Uncharacterized protein</fullName>
    </submittedName>
</protein>
<organism evidence="2 3">
    <name type="scientific">Citrus sinensis</name>
    <name type="common">Sweet orange</name>
    <name type="synonym">Citrus aurantium var. sinensis</name>
    <dbReference type="NCBI Taxonomy" id="2711"/>
    <lineage>
        <taxon>Eukaryota</taxon>
        <taxon>Viridiplantae</taxon>
        <taxon>Streptophyta</taxon>
        <taxon>Embryophyta</taxon>
        <taxon>Tracheophyta</taxon>
        <taxon>Spermatophyta</taxon>
        <taxon>Magnoliopsida</taxon>
        <taxon>eudicotyledons</taxon>
        <taxon>Gunneridae</taxon>
        <taxon>Pentapetalae</taxon>
        <taxon>rosids</taxon>
        <taxon>malvids</taxon>
        <taxon>Sapindales</taxon>
        <taxon>Rutaceae</taxon>
        <taxon>Aurantioideae</taxon>
        <taxon>Citrus</taxon>
    </lineage>
</organism>
<dbReference type="Proteomes" id="UP000027120">
    <property type="component" value="Unassembled WGS sequence"/>
</dbReference>
<proteinExistence type="predicted"/>
<name>A0A067CZY7_CITSI</name>
<feature type="compositionally biased region" description="Low complexity" evidence="1">
    <location>
        <begin position="48"/>
        <end position="87"/>
    </location>
</feature>
<keyword evidence="3" id="KW-1185">Reference proteome</keyword>
<evidence type="ECO:0000313" key="2">
    <source>
        <dbReference type="EMBL" id="KDO36249.1"/>
    </source>
</evidence>
<dbReference type="AlphaFoldDB" id="A0A067CZY7"/>
<reference evidence="2 3" key="1">
    <citation type="submission" date="2014-04" db="EMBL/GenBank/DDBJ databases">
        <authorList>
            <consortium name="International Citrus Genome Consortium"/>
            <person name="Gmitter F."/>
            <person name="Chen C."/>
            <person name="Farmerie W."/>
            <person name="Harkins T."/>
            <person name="Desany B."/>
            <person name="Mohiuddin M."/>
            <person name="Kodira C."/>
            <person name="Borodovsky M."/>
            <person name="Lomsadze A."/>
            <person name="Burns P."/>
            <person name="Jenkins J."/>
            <person name="Prochnik S."/>
            <person name="Shu S."/>
            <person name="Chapman J."/>
            <person name="Pitluck S."/>
            <person name="Schmutz J."/>
            <person name="Rokhsar D."/>
        </authorList>
    </citation>
    <scope>NUCLEOTIDE SEQUENCE</scope>
</reference>
<dbReference type="EMBL" id="KK795232">
    <property type="protein sequence ID" value="KDO36249.1"/>
    <property type="molecule type" value="Genomic_DNA"/>
</dbReference>
<sequence>MSIPTAARLLVVFQPVSNFTHTYQQQQVPKIIKNNPEFTHTKKKKKNCSNNSSTNSSTNNTSSKKHSNSNNSSTNNASSKKNSSSNNLVKGSRVALCEWMRRERS</sequence>
<evidence type="ECO:0000256" key="1">
    <source>
        <dbReference type="SAM" id="MobiDB-lite"/>
    </source>
</evidence>
<gene>
    <name evidence="2" type="ORF">CISIN_1g036108mg</name>
</gene>
<evidence type="ECO:0000313" key="3">
    <source>
        <dbReference type="Proteomes" id="UP000027120"/>
    </source>
</evidence>
<feature type="region of interest" description="Disordered" evidence="1">
    <location>
        <begin position="40"/>
        <end position="105"/>
    </location>
</feature>